<name>A0AAW9S8V1_9BACT</name>
<keyword evidence="2" id="KW-1185">Reference proteome</keyword>
<dbReference type="AlphaFoldDB" id="A0AAW9S8V1"/>
<gene>
    <name evidence="1" type="ORF">AAG747_13165</name>
</gene>
<organism evidence="1 2">
    <name type="scientific">Rapidithrix thailandica</name>
    <dbReference type="NCBI Taxonomy" id="413964"/>
    <lineage>
        <taxon>Bacteria</taxon>
        <taxon>Pseudomonadati</taxon>
        <taxon>Bacteroidota</taxon>
        <taxon>Cytophagia</taxon>
        <taxon>Cytophagales</taxon>
        <taxon>Flammeovirgaceae</taxon>
        <taxon>Rapidithrix</taxon>
    </lineage>
</organism>
<dbReference type="RefSeq" id="WP_346821646.1">
    <property type="nucleotide sequence ID" value="NZ_JBDKWZ010000007.1"/>
</dbReference>
<reference evidence="1 2" key="1">
    <citation type="submission" date="2024-04" db="EMBL/GenBank/DDBJ databases">
        <title>Novel genus in family Flammeovirgaceae.</title>
        <authorList>
            <person name="Nguyen T.H."/>
            <person name="Vuong T.Q."/>
            <person name="Le H."/>
            <person name="Kim S.-G."/>
        </authorList>
    </citation>
    <scope>NUCLEOTIDE SEQUENCE [LARGE SCALE GENOMIC DNA]</scope>
    <source>
        <strain evidence="1 2">JCM 23209</strain>
    </source>
</reference>
<accession>A0AAW9S8V1</accession>
<dbReference type="EMBL" id="JBDKWZ010000007">
    <property type="protein sequence ID" value="MEN7548865.1"/>
    <property type="molecule type" value="Genomic_DNA"/>
</dbReference>
<proteinExistence type="predicted"/>
<sequence>MKKYIGVLCIGLLALGCTKQDLVLDVKALANQSKREVHHLLGQPDSIYITPILHKKVYTELYFSEKYQVELLYSSDTTVNEIKVNNPVGLPFAPSALAKFGLPSDVKPTKQEENLTIIWNDLEGFKRVNIFTQRLDSTGKPEKYTIYFRVQ</sequence>
<evidence type="ECO:0008006" key="3">
    <source>
        <dbReference type="Google" id="ProtNLM"/>
    </source>
</evidence>
<comment type="caution">
    <text evidence="1">The sequence shown here is derived from an EMBL/GenBank/DDBJ whole genome shotgun (WGS) entry which is preliminary data.</text>
</comment>
<evidence type="ECO:0000313" key="1">
    <source>
        <dbReference type="EMBL" id="MEN7548865.1"/>
    </source>
</evidence>
<dbReference type="PROSITE" id="PS51257">
    <property type="entry name" value="PROKAR_LIPOPROTEIN"/>
    <property type="match status" value="1"/>
</dbReference>
<protein>
    <recommendedName>
        <fullName evidence="3">Lipoprotein</fullName>
    </recommendedName>
</protein>
<evidence type="ECO:0000313" key="2">
    <source>
        <dbReference type="Proteomes" id="UP001403385"/>
    </source>
</evidence>
<dbReference type="Proteomes" id="UP001403385">
    <property type="component" value="Unassembled WGS sequence"/>
</dbReference>